<dbReference type="CDD" id="cd00160">
    <property type="entry name" value="RhoGEF"/>
    <property type="match status" value="1"/>
</dbReference>
<dbReference type="PROSITE" id="PS50003">
    <property type="entry name" value="PH_DOMAIN"/>
    <property type="match status" value="1"/>
</dbReference>
<dbReference type="InterPro" id="IPR000219">
    <property type="entry name" value="DH_dom"/>
</dbReference>
<proteinExistence type="predicted"/>
<dbReference type="InterPro" id="IPR041675">
    <property type="entry name" value="PH_5"/>
</dbReference>
<dbReference type="PROSITE" id="PS50219">
    <property type="entry name" value="CNH"/>
    <property type="match status" value="1"/>
</dbReference>
<feature type="region of interest" description="Disordered" evidence="3">
    <location>
        <begin position="664"/>
        <end position="736"/>
    </location>
</feature>
<dbReference type="SUPFAM" id="SSF50729">
    <property type="entry name" value="PH domain-like"/>
    <property type="match status" value="1"/>
</dbReference>
<feature type="compositionally biased region" description="Polar residues" evidence="3">
    <location>
        <begin position="582"/>
        <end position="591"/>
    </location>
</feature>
<dbReference type="InterPro" id="IPR052233">
    <property type="entry name" value="Rho-type_GEFs"/>
</dbReference>
<protein>
    <recommendedName>
        <fullName evidence="9">Rho1 guanine nucleotide exchange factor 3</fullName>
    </recommendedName>
</protein>
<evidence type="ECO:0000256" key="3">
    <source>
        <dbReference type="SAM" id="MobiDB-lite"/>
    </source>
</evidence>
<dbReference type="Gene3D" id="2.30.29.30">
    <property type="entry name" value="Pleckstrin-homology domain (PH domain)/Phosphotyrosine-binding domain (PTB)"/>
    <property type="match status" value="1"/>
</dbReference>
<dbReference type="Pfam" id="PF00621">
    <property type="entry name" value="RhoGEF"/>
    <property type="match status" value="1"/>
</dbReference>
<feature type="region of interest" description="Disordered" evidence="3">
    <location>
        <begin position="293"/>
        <end position="356"/>
    </location>
</feature>
<feature type="region of interest" description="Disordered" evidence="3">
    <location>
        <begin position="173"/>
        <end position="251"/>
    </location>
</feature>
<dbReference type="GO" id="GO:0005085">
    <property type="term" value="F:guanyl-nucleotide exchange factor activity"/>
    <property type="evidence" value="ECO:0007669"/>
    <property type="project" value="UniProtKB-KW"/>
</dbReference>
<feature type="compositionally biased region" description="Polar residues" evidence="3">
    <location>
        <begin position="1227"/>
        <end position="1236"/>
    </location>
</feature>
<sequence length="1735" mass="192572">MSFRGDDQRRYGHVPPVQYPIAGTQASNVGRRPSFNNGDDAAYYNQPPDRTPAFGAPQPMPGADELFLTSPTSTSSLADRGSYASPTSALSGYQHQYQDPSQAPPAPAHAAYNPQNFQSTSQAGFQRSQSTQLPYHPHPNSRYSAVSSNPYNPSSPTSYTPAAYNPAAYASAPQRQPTYHGYNSPDQGYAAQRPPSSYGQSPASTYSSNMGQPPQHSPTLPQGYQHPPQSPGYSSGNGGYDPSQYASGGQYAQHSVNGATIGQYTMTSQAPYPVTSQMPAGPNYAAQDRNSFYSRSSRSNSQTSPLASPGIPPQTSPGLQRHPTRAPLPSRPMDDLPEDSRWTSGSPGYDDDYPYDNLTQESIMQDIEAELDRVSPGPSPRPANGRRPHGEPEQLHRLDSTASSQYMSTTTSSLGHASSHSTSSRPLVSQPVYEEEDDDPEGTAGVLAMQQAELDDRRFSSNAFGFADMPALPAQLPSQPEEQTHSSDSDFGGGGMDLGMLSGGYPGNLTYGNEYGPSPGQTSSIDMNRPLPATPGDFSISSETYDRAPALRNAEIDYGGTGGLQPPTAHRLSFDDGEEQVSIHSRQSGTESPVKEDYQELFYHPGISNRPLPRVPQGAESDSSSMLSVNVGHRGYHQNSLSLGAANASSHMAADSGLQPFEYGAYNRSTSPQYPERSISMNSHSNTPQIQAPARSRTDAAEERKKFHRQQQMLSQPGSAHPDQDPATSSSMGAFDGITLPTGRKKKFVPSKLSPGDFKRCAEPWALSGIEAWVREMAEGEQDLREKKVEEALINLFVHKVPTMNVADAEALSNRVVSIMLASGTLEPDEEWVKFGSGHISGVLWQLTGSGCYAPKLHNEEINGRCYSYHCTRTLKKVDLEDPDLVKSTDDWHVFYHLKKEDWESKPKKEVDRQNILHEIVTGEDNYIKQLDIFRTLYRDDLRTRNPPILHPDRRDKFLTAVFGKLDTVLRINKENLLAQLKYRQQEQGPWITGFSDLFREWIRKAKSDYIDYAIGYPRAVYMVRKEQERNLLFKKFLEDKLKHKSSSKHDWTHFLIAPLQRLQRYVLLLESVEHKMIGDSEEKSNLQRAIQEIKTVTLECDAKVDETNKRVQMMELDRMLVLRPGFQSVLNLDHLGRELIIQGELHRMGSRSVRWIDTHALLFDHYLILAKEVKDARGEKKYDISKEPIPMPLLFLESMNDEPVMKQKGIVAPLRRDVAAQVPNNSLGRVATNGTGRPGLEHSTTSNSLNSMNSLGQTSSNSDEKILYPFKVKHLGHEVYTLYASSARDRLDWCTRIVETKTRHAKALFSQNAEPFRLRVLADAAFHYEPSSMHARAIGVPVKGTPLDRAIEDLESILGSGQGIAPVCRAQVNCAAGFTAFGKAIIAIGTDYGVFISDPSNPRGWTRTVQATRVTQIAVLEDFNVCLIITDKSLVSYPLDVIAPISEFAPPVNDNPRRAPQRLAKDVTYFATARMKDRMLVFYKRKESLHTIFKVLEPIMQKSSEKKGRLFGGRKGGSSATDTFRDYDEFFFPTECYSLSLFQSYIAVSTAKGIELLTLDKKQPMSIPDLKAPSIANIASRIRDQRPLGMFRLNDNEFILTYEDCAVYVDKHGDVSRTLIMEYTGKQKKARSATMYGQYLLLFNDDYVEVRNAENGRLRQIIAGRDVRVLDHGVRGPTGGNASTHWEQSHGKNGGMNTLDASKGTVKIAMSHPELQGRQIVLEMLLNDGHTETS</sequence>
<dbReference type="Pfam" id="PF00780">
    <property type="entry name" value="CNH"/>
    <property type="match status" value="1"/>
</dbReference>
<dbReference type="PANTHER" id="PTHR46572:SF1">
    <property type="entry name" value="RHO1 GUANINE NUCLEOTIDE EXCHANGE FACTOR TUS1"/>
    <property type="match status" value="1"/>
</dbReference>
<dbReference type="Proteomes" id="UP001175261">
    <property type="component" value="Unassembled WGS sequence"/>
</dbReference>
<dbReference type="SMART" id="SM00036">
    <property type="entry name" value="CNH"/>
    <property type="match status" value="1"/>
</dbReference>
<organism evidence="7 8">
    <name type="scientific">Sarocladium strictum</name>
    <name type="common">Black bundle disease fungus</name>
    <name type="synonym">Acremonium strictum</name>
    <dbReference type="NCBI Taxonomy" id="5046"/>
    <lineage>
        <taxon>Eukaryota</taxon>
        <taxon>Fungi</taxon>
        <taxon>Dikarya</taxon>
        <taxon>Ascomycota</taxon>
        <taxon>Pezizomycotina</taxon>
        <taxon>Sordariomycetes</taxon>
        <taxon>Hypocreomycetidae</taxon>
        <taxon>Hypocreales</taxon>
        <taxon>Sarocladiaceae</taxon>
        <taxon>Sarocladium</taxon>
    </lineage>
</organism>
<feature type="compositionally biased region" description="Polar residues" evidence="3">
    <location>
        <begin position="116"/>
        <end position="133"/>
    </location>
</feature>
<feature type="compositionally biased region" description="Low complexity" evidence="3">
    <location>
        <begin position="143"/>
        <end position="159"/>
    </location>
</feature>
<evidence type="ECO:0000256" key="1">
    <source>
        <dbReference type="ARBA" id="ARBA00022553"/>
    </source>
</evidence>
<feature type="domain" description="DH" evidence="5">
    <location>
        <begin position="912"/>
        <end position="1104"/>
    </location>
</feature>
<feature type="region of interest" description="Disordered" evidence="3">
    <location>
        <begin position="556"/>
        <end position="625"/>
    </location>
</feature>
<feature type="compositionally biased region" description="Basic and acidic residues" evidence="3">
    <location>
        <begin position="388"/>
        <end position="399"/>
    </location>
</feature>
<dbReference type="SMART" id="SM00233">
    <property type="entry name" value="PH"/>
    <property type="match status" value="1"/>
</dbReference>
<evidence type="ECO:0000256" key="2">
    <source>
        <dbReference type="ARBA" id="ARBA00022658"/>
    </source>
</evidence>
<dbReference type="InterPro" id="IPR035899">
    <property type="entry name" value="DBL_dom_sf"/>
</dbReference>
<evidence type="ECO:0000259" key="4">
    <source>
        <dbReference type="PROSITE" id="PS50003"/>
    </source>
</evidence>
<feature type="compositionally biased region" description="Basic and acidic residues" evidence="3">
    <location>
        <begin position="696"/>
        <end position="705"/>
    </location>
</feature>
<keyword evidence="8" id="KW-1185">Reference proteome</keyword>
<accession>A0AA39L8B9</accession>
<feature type="region of interest" description="Disordered" evidence="3">
    <location>
        <begin position="1"/>
        <end position="159"/>
    </location>
</feature>
<dbReference type="EMBL" id="JAPDFR010000003">
    <property type="protein sequence ID" value="KAK0387857.1"/>
    <property type="molecule type" value="Genomic_DNA"/>
</dbReference>
<feature type="domain" description="CNH" evidence="6">
    <location>
        <begin position="1370"/>
        <end position="1678"/>
    </location>
</feature>
<feature type="region of interest" description="Disordered" evidence="3">
    <location>
        <begin position="1675"/>
        <end position="1696"/>
    </location>
</feature>
<dbReference type="InterPro" id="IPR001180">
    <property type="entry name" value="CNH_dom"/>
</dbReference>
<evidence type="ECO:0008006" key="9">
    <source>
        <dbReference type="Google" id="ProtNLM"/>
    </source>
</evidence>
<reference evidence="7" key="1">
    <citation type="submission" date="2022-10" db="EMBL/GenBank/DDBJ databases">
        <title>Determination and structural analysis of whole genome sequence of Sarocladium strictum F4-1.</title>
        <authorList>
            <person name="Hu L."/>
            <person name="Jiang Y."/>
        </authorList>
    </citation>
    <scope>NUCLEOTIDE SEQUENCE</scope>
    <source>
        <strain evidence="7">F4-1</strain>
    </source>
</reference>
<dbReference type="InterPro" id="IPR001849">
    <property type="entry name" value="PH_domain"/>
</dbReference>
<evidence type="ECO:0000259" key="6">
    <source>
        <dbReference type="PROSITE" id="PS50219"/>
    </source>
</evidence>
<feature type="compositionally biased region" description="Low complexity" evidence="3">
    <location>
        <begin position="1244"/>
        <end position="1256"/>
    </location>
</feature>
<feature type="region of interest" description="Disordered" evidence="3">
    <location>
        <begin position="516"/>
        <end position="542"/>
    </location>
</feature>
<dbReference type="SMART" id="SM00325">
    <property type="entry name" value="RhoGEF"/>
    <property type="match status" value="1"/>
</dbReference>
<comment type="caution">
    <text evidence="7">The sequence shown here is derived from an EMBL/GenBank/DDBJ whole genome shotgun (WGS) entry which is preliminary data.</text>
</comment>
<keyword evidence="1" id="KW-0597">Phosphoprotein</keyword>
<evidence type="ECO:0000313" key="8">
    <source>
        <dbReference type="Proteomes" id="UP001175261"/>
    </source>
</evidence>
<keyword evidence="2" id="KW-0344">Guanine-nucleotide releasing factor</keyword>
<feature type="compositionally biased region" description="Low complexity" evidence="3">
    <location>
        <begin position="408"/>
        <end position="424"/>
    </location>
</feature>
<feature type="region of interest" description="Disordered" evidence="3">
    <location>
        <begin position="372"/>
        <end position="442"/>
    </location>
</feature>
<evidence type="ECO:0000313" key="7">
    <source>
        <dbReference type="EMBL" id="KAK0387857.1"/>
    </source>
</evidence>
<feature type="compositionally biased region" description="Polar residues" evidence="3">
    <location>
        <begin position="194"/>
        <end position="222"/>
    </location>
</feature>
<feature type="region of interest" description="Disordered" evidence="3">
    <location>
        <begin position="475"/>
        <end position="499"/>
    </location>
</feature>
<feature type="region of interest" description="Disordered" evidence="3">
    <location>
        <begin position="1227"/>
        <end position="1261"/>
    </location>
</feature>
<dbReference type="Gene3D" id="1.20.900.10">
    <property type="entry name" value="Dbl homology (DH) domain"/>
    <property type="match status" value="1"/>
</dbReference>
<dbReference type="PANTHER" id="PTHR46572">
    <property type="entry name" value="RHO1 GDP-GTP EXCHANGE PROTEIN 1-RELATED"/>
    <property type="match status" value="1"/>
</dbReference>
<dbReference type="Pfam" id="PF23582">
    <property type="entry name" value="WHD_RGF3"/>
    <property type="match status" value="1"/>
</dbReference>
<feature type="compositionally biased region" description="Polar residues" evidence="3">
    <location>
        <begin position="667"/>
        <end position="690"/>
    </location>
</feature>
<feature type="domain" description="PH" evidence="4">
    <location>
        <begin position="1139"/>
        <end position="1303"/>
    </location>
</feature>
<dbReference type="InterPro" id="IPR011993">
    <property type="entry name" value="PH-like_dom_sf"/>
</dbReference>
<feature type="compositionally biased region" description="Polar residues" evidence="3">
    <location>
        <begin position="84"/>
        <end position="95"/>
    </location>
</feature>
<dbReference type="InterPro" id="IPR057283">
    <property type="entry name" value="RGF3_WH"/>
</dbReference>
<feature type="compositionally biased region" description="Basic and acidic residues" evidence="3">
    <location>
        <begin position="1"/>
        <end position="10"/>
    </location>
</feature>
<evidence type="ECO:0000259" key="5">
    <source>
        <dbReference type="PROSITE" id="PS50010"/>
    </source>
</evidence>
<name>A0AA39L8B9_SARSR</name>
<feature type="compositionally biased region" description="Low complexity" evidence="3">
    <location>
        <begin position="66"/>
        <end position="77"/>
    </location>
</feature>
<dbReference type="Pfam" id="PF15405">
    <property type="entry name" value="PH_5"/>
    <property type="match status" value="1"/>
</dbReference>
<dbReference type="SUPFAM" id="SSF48065">
    <property type="entry name" value="DBL homology domain (DH-domain)"/>
    <property type="match status" value="1"/>
</dbReference>
<gene>
    <name evidence="7" type="ORF">NLU13_4102</name>
</gene>
<feature type="compositionally biased region" description="Basic and acidic residues" evidence="3">
    <location>
        <begin position="332"/>
        <end position="341"/>
    </location>
</feature>
<dbReference type="PROSITE" id="PS50010">
    <property type="entry name" value="DH_2"/>
    <property type="match status" value="1"/>
</dbReference>